<dbReference type="AlphaFoldDB" id="A0A803P7R4"/>
<evidence type="ECO:0000313" key="1">
    <source>
        <dbReference type="EnsemblPlants" id="cds.evm.model.03.2055"/>
    </source>
</evidence>
<reference evidence="1" key="1">
    <citation type="submission" date="2018-11" db="EMBL/GenBank/DDBJ databases">
        <authorList>
            <person name="Grassa J C."/>
        </authorList>
    </citation>
    <scope>NUCLEOTIDE SEQUENCE [LARGE SCALE GENOMIC DNA]</scope>
</reference>
<dbReference type="Gramene" id="evm.model.03.2055">
    <property type="protein sequence ID" value="cds.evm.model.03.2055"/>
    <property type="gene ID" value="evm.TU.03.2055"/>
</dbReference>
<reference evidence="1" key="2">
    <citation type="submission" date="2021-03" db="UniProtKB">
        <authorList>
            <consortium name="EnsemblPlants"/>
        </authorList>
    </citation>
    <scope>IDENTIFICATION</scope>
</reference>
<dbReference type="EnsemblPlants" id="evm.model.03.2055">
    <property type="protein sequence ID" value="cds.evm.model.03.2055"/>
    <property type="gene ID" value="evm.TU.03.2055"/>
</dbReference>
<dbReference type="Proteomes" id="UP000596661">
    <property type="component" value="Chromosome 3"/>
</dbReference>
<dbReference type="EMBL" id="UZAU01000353">
    <property type="status" value="NOT_ANNOTATED_CDS"/>
    <property type="molecule type" value="Genomic_DNA"/>
</dbReference>
<evidence type="ECO:0000313" key="2">
    <source>
        <dbReference type="Proteomes" id="UP000596661"/>
    </source>
</evidence>
<keyword evidence="2" id="KW-1185">Reference proteome</keyword>
<proteinExistence type="predicted"/>
<accession>A0A803P7R4</accession>
<sequence length="109" mass="11504">MTRNQTNGNNNTSSFNVGTMNLPFPGNGENPVDTINGGVGRTTVTPLNLLETANHAGETSTPVATIGHFPPITPAVVSEGIIQLTTAQYTTLQEQMRALQAKVIGRVKT</sequence>
<protein>
    <submittedName>
        <fullName evidence="1">Uncharacterized protein</fullName>
    </submittedName>
</protein>
<organism evidence="1 2">
    <name type="scientific">Cannabis sativa</name>
    <name type="common">Hemp</name>
    <name type="synonym">Marijuana</name>
    <dbReference type="NCBI Taxonomy" id="3483"/>
    <lineage>
        <taxon>Eukaryota</taxon>
        <taxon>Viridiplantae</taxon>
        <taxon>Streptophyta</taxon>
        <taxon>Embryophyta</taxon>
        <taxon>Tracheophyta</taxon>
        <taxon>Spermatophyta</taxon>
        <taxon>Magnoliopsida</taxon>
        <taxon>eudicotyledons</taxon>
        <taxon>Gunneridae</taxon>
        <taxon>Pentapetalae</taxon>
        <taxon>rosids</taxon>
        <taxon>fabids</taxon>
        <taxon>Rosales</taxon>
        <taxon>Cannabaceae</taxon>
        <taxon>Cannabis</taxon>
    </lineage>
</organism>
<name>A0A803P7R4_CANSA</name>